<dbReference type="SMART" id="SM00313">
    <property type="entry name" value="PXA"/>
    <property type="match status" value="1"/>
</dbReference>
<dbReference type="GO" id="GO:0035091">
    <property type="term" value="F:phosphatidylinositol binding"/>
    <property type="evidence" value="ECO:0007669"/>
    <property type="project" value="InterPro"/>
</dbReference>
<dbReference type="InterPro" id="IPR036871">
    <property type="entry name" value="PX_dom_sf"/>
</dbReference>
<dbReference type="Pfam" id="PF08628">
    <property type="entry name" value="Nexin_C"/>
    <property type="match status" value="1"/>
</dbReference>
<dbReference type="Pfam" id="PF02194">
    <property type="entry name" value="PXA"/>
    <property type="match status" value="1"/>
</dbReference>
<dbReference type="Pfam" id="PF00615">
    <property type="entry name" value="RGS"/>
    <property type="match status" value="1"/>
</dbReference>
<dbReference type="Gene3D" id="3.30.1520.10">
    <property type="entry name" value="Phox-like domain"/>
    <property type="match status" value="1"/>
</dbReference>
<feature type="domain" description="RGS" evidence="4">
    <location>
        <begin position="694"/>
        <end position="826"/>
    </location>
</feature>
<evidence type="ECO:0000313" key="8">
    <source>
        <dbReference type="Proteomes" id="UP000617340"/>
    </source>
</evidence>
<feature type="compositionally biased region" description="Low complexity" evidence="2">
    <location>
        <begin position="446"/>
        <end position="456"/>
    </location>
</feature>
<evidence type="ECO:0008006" key="9">
    <source>
        <dbReference type="Google" id="ProtNLM"/>
    </source>
</evidence>
<protein>
    <recommendedName>
        <fullName evidence="9">Sorting nexin-13</fullName>
    </recommendedName>
</protein>
<feature type="transmembrane region" description="Helical" evidence="3">
    <location>
        <begin position="266"/>
        <end position="299"/>
    </location>
</feature>
<dbReference type="InterPro" id="IPR003114">
    <property type="entry name" value="Phox_assoc"/>
</dbReference>
<dbReference type="PROSITE" id="PS50195">
    <property type="entry name" value="PX"/>
    <property type="match status" value="1"/>
</dbReference>
<dbReference type="Pfam" id="PF00787">
    <property type="entry name" value="PX"/>
    <property type="match status" value="1"/>
</dbReference>
<dbReference type="InterPro" id="IPR001683">
    <property type="entry name" value="PX_dom"/>
</dbReference>
<organism evidence="7 8">
    <name type="scientific">Vespula germanica</name>
    <name type="common">German yellow jacket</name>
    <name type="synonym">Paravespula germanica</name>
    <dbReference type="NCBI Taxonomy" id="30212"/>
    <lineage>
        <taxon>Eukaryota</taxon>
        <taxon>Metazoa</taxon>
        <taxon>Ecdysozoa</taxon>
        <taxon>Arthropoda</taxon>
        <taxon>Hexapoda</taxon>
        <taxon>Insecta</taxon>
        <taxon>Pterygota</taxon>
        <taxon>Neoptera</taxon>
        <taxon>Endopterygota</taxon>
        <taxon>Hymenoptera</taxon>
        <taxon>Apocrita</taxon>
        <taxon>Aculeata</taxon>
        <taxon>Vespoidea</taxon>
        <taxon>Vespidae</taxon>
        <taxon>Vespinae</taxon>
        <taxon>Vespula</taxon>
    </lineage>
</organism>
<comment type="caution">
    <text evidence="7">The sequence shown here is derived from an EMBL/GenBank/DDBJ whole genome shotgun (WGS) entry which is preliminary data.</text>
</comment>
<evidence type="ECO:0000259" key="6">
    <source>
        <dbReference type="PROSITE" id="PS51207"/>
    </source>
</evidence>
<keyword evidence="3" id="KW-0812">Transmembrane</keyword>
<dbReference type="InterPro" id="IPR013937">
    <property type="entry name" value="Sorting_nexin_C"/>
</dbReference>
<dbReference type="EMBL" id="JACSDZ010000002">
    <property type="protein sequence ID" value="KAF7414233.1"/>
    <property type="molecule type" value="Genomic_DNA"/>
</dbReference>
<dbReference type="InterPro" id="IPR016137">
    <property type="entry name" value="RGS"/>
</dbReference>
<dbReference type="CDD" id="cd06873">
    <property type="entry name" value="PX_SNX13"/>
    <property type="match status" value="1"/>
</dbReference>
<dbReference type="PANTHER" id="PTHR22775">
    <property type="entry name" value="SORTING NEXIN"/>
    <property type="match status" value="1"/>
</dbReference>
<dbReference type="SUPFAM" id="SSF48097">
    <property type="entry name" value="Regulator of G-protein signaling, RGS"/>
    <property type="match status" value="1"/>
</dbReference>
<dbReference type="SMART" id="SM00312">
    <property type="entry name" value="PX"/>
    <property type="match status" value="1"/>
</dbReference>
<proteinExistence type="inferred from homology"/>
<accession>A0A834NMV1</accession>
<evidence type="ECO:0000313" key="7">
    <source>
        <dbReference type="EMBL" id="KAF7414233.1"/>
    </source>
</evidence>
<name>A0A834NMV1_VESGE</name>
<gene>
    <name evidence="7" type="ORF">HZH68_002722</name>
</gene>
<dbReference type="SMART" id="SM00315">
    <property type="entry name" value="RGS"/>
    <property type="match status" value="1"/>
</dbReference>
<keyword evidence="8" id="KW-1185">Reference proteome</keyword>
<dbReference type="InterPro" id="IPR044926">
    <property type="entry name" value="RGS_subdomain_2"/>
</dbReference>
<dbReference type="Gene3D" id="1.10.167.10">
    <property type="entry name" value="Regulator of G-protein Signalling 4, domain 2"/>
    <property type="match status" value="1"/>
</dbReference>
<dbReference type="InterPro" id="IPR037437">
    <property type="entry name" value="SNX13_PX"/>
</dbReference>
<feature type="domain" description="PX" evidence="5">
    <location>
        <begin position="984"/>
        <end position="1105"/>
    </location>
</feature>
<evidence type="ECO:0000256" key="3">
    <source>
        <dbReference type="SAM" id="Phobius"/>
    </source>
</evidence>
<feature type="domain" description="PXA" evidence="6">
    <location>
        <begin position="353"/>
        <end position="595"/>
    </location>
</feature>
<dbReference type="PROSITE" id="PS51207">
    <property type="entry name" value="PXA"/>
    <property type="match status" value="1"/>
</dbReference>
<comment type="similarity">
    <text evidence="1">Belongs to the sorting nexin family.</text>
</comment>
<keyword evidence="3" id="KW-1133">Transmembrane helix</keyword>
<evidence type="ECO:0000256" key="1">
    <source>
        <dbReference type="ARBA" id="ARBA00010883"/>
    </source>
</evidence>
<feature type="region of interest" description="Disordered" evidence="2">
    <location>
        <begin position="443"/>
        <end position="468"/>
    </location>
</feature>
<dbReference type="PROSITE" id="PS50132">
    <property type="entry name" value="RGS"/>
    <property type="match status" value="1"/>
</dbReference>
<keyword evidence="3" id="KW-0472">Membrane</keyword>
<sequence>MEKKEKISKSKKDICVIDLTTTDDKHVQASTNSCILQTRKRKIYKNKASVQLCVKEIEYKRKYTTLQDVIKKVKINTISMPVSEITQKADNTVIIIDSSTNNINVEDPVSKKSIKENAKNEIISVIPALNLHVKNTILLHSKCNTDKKEINPVNQTINLDDENITVLHSKCNTDKKEITSTTPIINVDLEDITVLNSKCNIGKKEINSVTQTTNLHGEDISVLHSKCNTDKKEITLTINNSEKKDKSSVTQTINLNVEDINMNIRLYGVVGAVIIFLIAILGIGLIVKLFVSLLVLIIGTMVCINRISTLSDNNALISEREDINKKTYQFRQYIFNLSKEKITFTLDRRITGSRIIDESLQEILDFIIRDYVQSWYSSITDDKEFLYSVRNNAQKIAINIANRVKAVNWIPYLTTRLVDDAASHMRLYRQAQVRIKELRTQKLYKGSASSSTSGGTPKRMPTHRRNKSETDISWYTQSKFYVPNLSSLIEPIELGDQNEEESLEKIFFDLEVQMENNLICRDVVCTNKAQERELLCEISEGLLHLILPKEDYDCLTVRYFLKELLANAIIRPLLNLFSDPDYINQAFIWLCNKESGLPSDIFLTVIRITDNLEELVATKNIISKEIAHLCSKDLTGDDDLSAKQRLNSLLYFATILETRIVGMQEGLESEGDGIGTQPDWNRLIVPGQKLVNLPLDELLKNNIALSYFIDYMTSINAEAYLYFYLNIYGWRVSAEQQIADIHLQKIQTGPSTSSIVNTKRKNVDLENLKEAALKIYQQYLSDKASSKLQLDDLLVKSLIIKIKTETVKEVWFDDLLVCCYEKLQNEDRFLPSFKKSLAYVKLLAELDLLKDPISEDDTKSLKSINLTSVNDELNTLQNLTESCTNSEANITTRKESKLKSNSSLNLIDTVESSESKSCSDIEKKSLNNTKDTKNIQKLSSIDLDEINEGKDVAFYLDSNIDQCITLDEQNCDLSVIKKLQEGRFEITAKIIETGIVNDRGKTYGIYAVAVTKCYDSGYQEKWHIYRRYSDFYDLYQKIKEKYYDLAKIPFPAKKAFHNMERTVLEKRMLMLNAWLHQLTKPTVVDGHMGLQNLLLAFLEQGDYDKGVTGGQISRTLDNLMNPLKTSMKSVTQAVKTMPDNMLSTVDGVMDNISKFFGNPKKSTVFYEHAKVGASLDVETSDNIPLRIMLLLMDEIFDLKVRNQWLRRRIITLLRQIIRTMFGDIVNRRIIEYVSLMTSPTKVAGYLRFIKNSLWPNGIKAESKLTRDSETKNRTRVVAKVALLSCFSDDLKHIIGSETTRHGLLRVFELFQQPVLNRRLLYVLLEGILETLFPKNNIGDIFKKVYSTSSRLKNKIKT</sequence>
<evidence type="ECO:0000259" key="4">
    <source>
        <dbReference type="PROSITE" id="PS50132"/>
    </source>
</evidence>
<evidence type="ECO:0000259" key="5">
    <source>
        <dbReference type="PROSITE" id="PS50195"/>
    </source>
</evidence>
<reference evidence="7" key="1">
    <citation type="journal article" date="2020" name="G3 (Bethesda)">
        <title>High-Quality Assemblies for Three Invasive Social Wasps from the &lt;i&gt;Vespula&lt;/i&gt; Genus.</title>
        <authorList>
            <person name="Harrop T.W.R."/>
            <person name="Guhlin J."/>
            <person name="McLaughlin G.M."/>
            <person name="Permina E."/>
            <person name="Stockwell P."/>
            <person name="Gilligan J."/>
            <person name="Le Lec M.F."/>
            <person name="Gruber M.A.M."/>
            <person name="Quinn O."/>
            <person name="Lovegrove M."/>
            <person name="Duncan E.J."/>
            <person name="Remnant E.J."/>
            <person name="Van Eeckhoven J."/>
            <person name="Graham B."/>
            <person name="Knapp R.A."/>
            <person name="Langford K.W."/>
            <person name="Kronenberg Z."/>
            <person name="Press M.O."/>
            <person name="Eacker S.M."/>
            <person name="Wilson-Rankin E.E."/>
            <person name="Purcell J."/>
            <person name="Lester P.J."/>
            <person name="Dearden P.K."/>
        </authorList>
    </citation>
    <scope>NUCLEOTIDE SEQUENCE</scope>
    <source>
        <strain evidence="7">Linc-1</strain>
    </source>
</reference>
<dbReference type="SUPFAM" id="SSF64268">
    <property type="entry name" value="PX domain"/>
    <property type="match status" value="1"/>
</dbReference>
<dbReference type="InterPro" id="IPR036305">
    <property type="entry name" value="RGS_sf"/>
</dbReference>
<dbReference type="Proteomes" id="UP000617340">
    <property type="component" value="Unassembled WGS sequence"/>
</dbReference>
<dbReference type="GO" id="GO:0005769">
    <property type="term" value="C:early endosome"/>
    <property type="evidence" value="ECO:0007669"/>
    <property type="project" value="TreeGrafter"/>
</dbReference>
<evidence type="ECO:0000256" key="2">
    <source>
        <dbReference type="SAM" id="MobiDB-lite"/>
    </source>
</evidence>
<dbReference type="PANTHER" id="PTHR22775:SF3">
    <property type="entry name" value="SORTING NEXIN-13"/>
    <property type="match status" value="1"/>
</dbReference>